<dbReference type="EMBL" id="JABSTV010000158">
    <property type="protein sequence ID" value="KAH7987053.1"/>
    <property type="molecule type" value="Genomic_DNA"/>
</dbReference>
<dbReference type="VEuPathDB" id="VectorBase:RSAN_054564"/>
<dbReference type="AlphaFoldDB" id="A0A9D4TE53"/>
<evidence type="ECO:0000313" key="2">
    <source>
        <dbReference type="EMBL" id="KAH7987053.1"/>
    </source>
</evidence>
<organism evidence="2 3">
    <name type="scientific">Rhipicephalus sanguineus</name>
    <name type="common">Brown dog tick</name>
    <name type="synonym">Ixodes sanguineus</name>
    <dbReference type="NCBI Taxonomy" id="34632"/>
    <lineage>
        <taxon>Eukaryota</taxon>
        <taxon>Metazoa</taxon>
        <taxon>Ecdysozoa</taxon>
        <taxon>Arthropoda</taxon>
        <taxon>Chelicerata</taxon>
        <taxon>Arachnida</taxon>
        <taxon>Acari</taxon>
        <taxon>Parasitiformes</taxon>
        <taxon>Ixodida</taxon>
        <taxon>Ixodoidea</taxon>
        <taxon>Ixodidae</taxon>
        <taxon>Rhipicephalinae</taxon>
        <taxon>Rhipicephalus</taxon>
        <taxon>Rhipicephalus</taxon>
    </lineage>
</organism>
<proteinExistence type="predicted"/>
<evidence type="ECO:0000313" key="3">
    <source>
        <dbReference type="Proteomes" id="UP000821837"/>
    </source>
</evidence>
<reference evidence="2" key="1">
    <citation type="journal article" date="2020" name="Cell">
        <title>Large-Scale Comparative Analyses of Tick Genomes Elucidate Their Genetic Diversity and Vector Capacities.</title>
        <authorList>
            <consortium name="Tick Genome and Microbiome Consortium (TIGMIC)"/>
            <person name="Jia N."/>
            <person name="Wang J."/>
            <person name="Shi W."/>
            <person name="Du L."/>
            <person name="Sun Y."/>
            <person name="Zhan W."/>
            <person name="Jiang J.F."/>
            <person name="Wang Q."/>
            <person name="Zhang B."/>
            <person name="Ji P."/>
            <person name="Bell-Sakyi L."/>
            <person name="Cui X.M."/>
            <person name="Yuan T.T."/>
            <person name="Jiang B.G."/>
            <person name="Yang W.F."/>
            <person name="Lam T.T."/>
            <person name="Chang Q.C."/>
            <person name="Ding S.J."/>
            <person name="Wang X.J."/>
            <person name="Zhu J.G."/>
            <person name="Ruan X.D."/>
            <person name="Zhao L."/>
            <person name="Wei J.T."/>
            <person name="Ye R.Z."/>
            <person name="Que T.C."/>
            <person name="Du C.H."/>
            <person name="Zhou Y.H."/>
            <person name="Cheng J.X."/>
            <person name="Dai P.F."/>
            <person name="Guo W.B."/>
            <person name="Han X.H."/>
            <person name="Huang E.J."/>
            <person name="Li L.F."/>
            <person name="Wei W."/>
            <person name="Gao Y.C."/>
            <person name="Liu J.Z."/>
            <person name="Shao H.Z."/>
            <person name="Wang X."/>
            <person name="Wang C.C."/>
            <person name="Yang T.C."/>
            <person name="Huo Q.B."/>
            <person name="Li W."/>
            <person name="Chen H.Y."/>
            <person name="Chen S.E."/>
            <person name="Zhou L.G."/>
            <person name="Ni X.B."/>
            <person name="Tian J.H."/>
            <person name="Sheng Y."/>
            <person name="Liu T."/>
            <person name="Pan Y.S."/>
            <person name="Xia L.Y."/>
            <person name="Li J."/>
            <person name="Zhao F."/>
            <person name="Cao W.C."/>
        </authorList>
    </citation>
    <scope>NUCLEOTIDE SEQUENCE</scope>
    <source>
        <strain evidence="2">Rsan-2018</strain>
    </source>
</reference>
<sequence length="237" mass="25769">MVKSSAAMRGIAVGRHATRDVFFLGGIFADVALSKEYKAFKDIVAHSDWESGPRPRSSSMAALIVEWVPMHMHSLQWALRVTDDTHVRVLALLDALERWAPGPRRVFGRASVGRDHLEGCAYAAKSEDFLRMQPALADESEDQDEGLLVTGRLARRAGLVATHLEGVGPCGDAEAAVVVKERLRKGNLSATYLTMRGLSPRQMALLDRRRRRRARPGSASNVTASASGVDLGGGVQK</sequence>
<gene>
    <name evidence="2" type="ORF">HPB52_024548</name>
</gene>
<keyword evidence="3" id="KW-1185">Reference proteome</keyword>
<dbReference type="Proteomes" id="UP000821837">
    <property type="component" value="Unassembled WGS sequence"/>
</dbReference>
<comment type="caution">
    <text evidence="2">The sequence shown here is derived from an EMBL/GenBank/DDBJ whole genome shotgun (WGS) entry which is preliminary data.</text>
</comment>
<reference evidence="2" key="2">
    <citation type="submission" date="2021-09" db="EMBL/GenBank/DDBJ databases">
        <authorList>
            <person name="Jia N."/>
            <person name="Wang J."/>
            <person name="Shi W."/>
            <person name="Du L."/>
            <person name="Sun Y."/>
            <person name="Zhan W."/>
            <person name="Jiang J."/>
            <person name="Wang Q."/>
            <person name="Zhang B."/>
            <person name="Ji P."/>
            <person name="Sakyi L.B."/>
            <person name="Cui X."/>
            <person name="Yuan T."/>
            <person name="Jiang B."/>
            <person name="Yang W."/>
            <person name="Lam T.T.-Y."/>
            <person name="Chang Q."/>
            <person name="Ding S."/>
            <person name="Wang X."/>
            <person name="Zhu J."/>
            <person name="Ruan X."/>
            <person name="Zhao L."/>
            <person name="Wei J."/>
            <person name="Que T."/>
            <person name="Du C."/>
            <person name="Cheng J."/>
            <person name="Dai P."/>
            <person name="Han X."/>
            <person name="Huang E."/>
            <person name="Gao Y."/>
            <person name="Liu J."/>
            <person name="Shao H."/>
            <person name="Ye R."/>
            <person name="Li L."/>
            <person name="Wei W."/>
            <person name="Wang X."/>
            <person name="Wang C."/>
            <person name="Huo Q."/>
            <person name="Li W."/>
            <person name="Guo W."/>
            <person name="Chen H."/>
            <person name="Chen S."/>
            <person name="Zhou L."/>
            <person name="Zhou L."/>
            <person name="Ni X."/>
            <person name="Tian J."/>
            <person name="Zhou Y."/>
            <person name="Sheng Y."/>
            <person name="Liu T."/>
            <person name="Pan Y."/>
            <person name="Xia L."/>
            <person name="Li J."/>
            <person name="Zhao F."/>
            <person name="Cao W."/>
        </authorList>
    </citation>
    <scope>NUCLEOTIDE SEQUENCE</scope>
    <source>
        <strain evidence="2">Rsan-2018</strain>
        <tissue evidence="2">Larvae</tissue>
    </source>
</reference>
<protein>
    <submittedName>
        <fullName evidence="2">Uncharacterized protein</fullName>
    </submittedName>
</protein>
<accession>A0A9D4TE53</accession>
<evidence type="ECO:0000256" key="1">
    <source>
        <dbReference type="SAM" id="MobiDB-lite"/>
    </source>
</evidence>
<feature type="region of interest" description="Disordered" evidence="1">
    <location>
        <begin position="208"/>
        <end position="237"/>
    </location>
</feature>
<name>A0A9D4TE53_RHISA</name>